<dbReference type="GO" id="GO:0016747">
    <property type="term" value="F:acyltransferase activity, transferring groups other than amino-acyl groups"/>
    <property type="evidence" value="ECO:0007669"/>
    <property type="project" value="InterPro"/>
</dbReference>
<feature type="domain" description="N-acetyltransferase" evidence="1">
    <location>
        <begin position="1"/>
        <end position="135"/>
    </location>
</feature>
<accession>A0A0J6D2H6</accession>
<dbReference type="AlphaFoldDB" id="A0A0J6D2H6"/>
<dbReference type="STRING" id="157733.AB986_10160"/>
<organism evidence="2 3">
    <name type="scientific">Guptibacillus hwajinpoensis</name>
    <dbReference type="NCBI Taxonomy" id="208199"/>
    <lineage>
        <taxon>Bacteria</taxon>
        <taxon>Bacillati</taxon>
        <taxon>Bacillota</taxon>
        <taxon>Bacilli</taxon>
        <taxon>Bacillales</taxon>
        <taxon>Guptibacillaceae</taxon>
        <taxon>Guptibacillus</taxon>
    </lineage>
</organism>
<reference evidence="2" key="1">
    <citation type="submission" date="2015-06" db="EMBL/GenBank/DDBJ databases">
        <authorList>
            <person name="Liu B."/>
            <person name="Wang J."/>
            <person name="Zhu Y."/>
            <person name="Liu G."/>
            <person name="Chen Q."/>
            <person name="Zheng C."/>
            <person name="Che J."/>
            <person name="Ge C."/>
            <person name="Shi H."/>
            <person name="Pan Z."/>
            <person name="Liu X."/>
        </authorList>
    </citation>
    <scope>NUCLEOTIDE SEQUENCE [LARGE SCALE GENOMIC DNA]</scope>
    <source>
        <strain evidence="2">DSM 16346</strain>
    </source>
</reference>
<dbReference type="Gene3D" id="3.40.630.30">
    <property type="match status" value="1"/>
</dbReference>
<dbReference type="Pfam" id="PF00583">
    <property type="entry name" value="Acetyltransf_1"/>
    <property type="match status" value="1"/>
</dbReference>
<dbReference type="OrthoDB" id="9787920at2"/>
<dbReference type="EMBL" id="LELK01000001">
    <property type="protein sequence ID" value="KMM39530.1"/>
    <property type="molecule type" value="Genomic_DNA"/>
</dbReference>
<proteinExistence type="predicted"/>
<evidence type="ECO:0000313" key="2">
    <source>
        <dbReference type="EMBL" id="KMM39530.1"/>
    </source>
</evidence>
<dbReference type="Proteomes" id="UP000035996">
    <property type="component" value="Unassembled WGS sequence"/>
</dbReference>
<keyword evidence="3" id="KW-1185">Reference proteome</keyword>
<dbReference type="RefSeq" id="WP_048310701.1">
    <property type="nucleotide sequence ID" value="NZ_CP119526.1"/>
</dbReference>
<comment type="caution">
    <text evidence="2">The sequence shown here is derived from an EMBL/GenBank/DDBJ whole genome shotgun (WGS) entry which is preliminary data.</text>
</comment>
<dbReference type="CDD" id="cd04301">
    <property type="entry name" value="NAT_SF"/>
    <property type="match status" value="1"/>
</dbReference>
<name>A0A0J6D2H6_9BACL</name>
<evidence type="ECO:0000313" key="3">
    <source>
        <dbReference type="Proteomes" id="UP000035996"/>
    </source>
</evidence>
<dbReference type="PROSITE" id="PS51186">
    <property type="entry name" value="GNAT"/>
    <property type="match status" value="1"/>
</dbReference>
<protein>
    <submittedName>
        <fullName evidence="2">Acetyltransferase</fullName>
    </submittedName>
</protein>
<sequence length="135" mass="15797">MIQRQDDARELIRRKVVDYNVEQLSKHVKTPLEKVAFVIEEEGELVGGVSGTMFWQHLHLDFLWVAENKRGNQYGKKLLKKIENLAEKKACNLILLDTFSFQAPGFYLRQGYEICGKVDNHPQGHTQYFFQKRLT</sequence>
<dbReference type="InterPro" id="IPR016181">
    <property type="entry name" value="Acyl_CoA_acyltransferase"/>
</dbReference>
<dbReference type="InterPro" id="IPR000182">
    <property type="entry name" value="GNAT_dom"/>
</dbReference>
<gene>
    <name evidence="2" type="ORF">AB986_10160</name>
</gene>
<evidence type="ECO:0000259" key="1">
    <source>
        <dbReference type="PROSITE" id="PS51186"/>
    </source>
</evidence>
<dbReference type="SUPFAM" id="SSF55729">
    <property type="entry name" value="Acyl-CoA N-acyltransferases (Nat)"/>
    <property type="match status" value="1"/>
</dbReference>